<comment type="caution">
    <text evidence="1">The sequence shown here is derived from an EMBL/GenBank/DDBJ whole genome shotgun (WGS) entry which is preliminary data.</text>
</comment>
<reference evidence="1 2" key="1">
    <citation type="journal article" date="2024" name="Commun. Biol.">
        <title>Comparative genomic analysis of thermophilic fungi reveals convergent evolutionary adaptations and gene losses.</title>
        <authorList>
            <person name="Steindorff A.S."/>
            <person name="Aguilar-Pontes M.V."/>
            <person name="Robinson A.J."/>
            <person name="Andreopoulos B."/>
            <person name="LaButti K."/>
            <person name="Kuo A."/>
            <person name="Mondo S."/>
            <person name="Riley R."/>
            <person name="Otillar R."/>
            <person name="Haridas S."/>
            <person name="Lipzen A."/>
            <person name="Grimwood J."/>
            <person name="Schmutz J."/>
            <person name="Clum A."/>
            <person name="Reid I.D."/>
            <person name="Moisan M.C."/>
            <person name="Butler G."/>
            <person name="Nguyen T.T.M."/>
            <person name="Dewar K."/>
            <person name="Conant G."/>
            <person name="Drula E."/>
            <person name="Henrissat B."/>
            <person name="Hansel C."/>
            <person name="Singer S."/>
            <person name="Hutchinson M.I."/>
            <person name="de Vries R.P."/>
            <person name="Natvig D.O."/>
            <person name="Powell A.J."/>
            <person name="Tsang A."/>
            <person name="Grigoriev I.V."/>
        </authorList>
    </citation>
    <scope>NUCLEOTIDE SEQUENCE [LARGE SCALE GENOMIC DNA]</scope>
    <source>
        <strain evidence="1 2">CBS 494.80</strain>
    </source>
</reference>
<proteinExistence type="predicted"/>
<name>A0ABR4C8L3_9HELO</name>
<sequence>MPNKLNDYRRLS</sequence>
<accession>A0ABR4C8L3</accession>
<evidence type="ECO:0000313" key="2">
    <source>
        <dbReference type="Proteomes" id="UP001595075"/>
    </source>
</evidence>
<dbReference type="Proteomes" id="UP001595075">
    <property type="component" value="Unassembled WGS sequence"/>
</dbReference>
<keyword evidence="2" id="KW-1185">Reference proteome</keyword>
<organism evidence="1 2">
    <name type="scientific">Oculimacula yallundae</name>
    <dbReference type="NCBI Taxonomy" id="86028"/>
    <lineage>
        <taxon>Eukaryota</taxon>
        <taxon>Fungi</taxon>
        <taxon>Dikarya</taxon>
        <taxon>Ascomycota</taxon>
        <taxon>Pezizomycotina</taxon>
        <taxon>Leotiomycetes</taxon>
        <taxon>Helotiales</taxon>
        <taxon>Ploettnerulaceae</taxon>
        <taxon>Oculimacula</taxon>
    </lineage>
</organism>
<protein>
    <submittedName>
        <fullName evidence="1">Uncharacterized protein</fullName>
    </submittedName>
</protein>
<evidence type="ECO:0000313" key="1">
    <source>
        <dbReference type="EMBL" id="KAL2066012.1"/>
    </source>
</evidence>
<gene>
    <name evidence="1" type="ORF">VTL71DRAFT_2083</name>
</gene>
<dbReference type="EMBL" id="JAZHXI010000011">
    <property type="protein sequence ID" value="KAL2066012.1"/>
    <property type="molecule type" value="Genomic_DNA"/>
</dbReference>